<organism evidence="2 3">
    <name type="scientific">Thermoflavimicrobium daqui</name>
    <dbReference type="NCBI Taxonomy" id="2137476"/>
    <lineage>
        <taxon>Bacteria</taxon>
        <taxon>Bacillati</taxon>
        <taxon>Bacillota</taxon>
        <taxon>Bacilli</taxon>
        <taxon>Bacillales</taxon>
        <taxon>Thermoactinomycetaceae</taxon>
        <taxon>Thermoflavimicrobium</taxon>
    </lineage>
</organism>
<dbReference type="InterPro" id="IPR036291">
    <property type="entry name" value="NAD(P)-bd_dom_sf"/>
</dbReference>
<accession>A0A364K9P1</accession>
<dbReference type="CDD" id="cd05233">
    <property type="entry name" value="SDR_c"/>
    <property type="match status" value="1"/>
</dbReference>
<dbReference type="PANTHER" id="PTHR42760:SF36">
    <property type="entry name" value="OXIDOREDUCTASE YTKK-RELATED"/>
    <property type="match status" value="1"/>
</dbReference>
<evidence type="ECO:0000256" key="1">
    <source>
        <dbReference type="ARBA" id="ARBA00006484"/>
    </source>
</evidence>
<dbReference type="PRINTS" id="PR00080">
    <property type="entry name" value="SDRFAMILY"/>
</dbReference>
<dbReference type="SUPFAM" id="SSF51735">
    <property type="entry name" value="NAD(P)-binding Rossmann-fold domains"/>
    <property type="match status" value="1"/>
</dbReference>
<reference evidence="2 3" key="2">
    <citation type="submission" date="2018-06" db="EMBL/GenBank/DDBJ databases">
        <authorList>
            <person name="Zhirakovskaya E."/>
        </authorList>
    </citation>
    <scope>NUCLEOTIDE SEQUENCE [LARGE SCALE GENOMIC DNA]</scope>
    <source>
        <strain evidence="2 3">FBKL4.011</strain>
    </source>
</reference>
<dbReference type="InterPro" id="IPR002347">
    <property type="entry name" value="SDR_fam"/>
</dbReference>
<evidence type="ECO:0000313" key="2">
    <source>
        <dbReference type="EMBL" id="RAL26998.1"/>
    </source>
</evidence>
<dbReference type="RefSeq" id="WP_113657603.1">
    <property type="nucleotide sequence ID" value="NZ_KZ845663.1"/>
</dbReference>
<proteinExistence type="inferred from homology"/>
<gene>
    <name evidence="2" type="primary">fabG</name>
    <name evidence="2" type="ORF">DL897_02870</name>
</gene>
<dbReference type="Gene3D" id="3.40.50.720">
    <property type="entry name" value="NAD(P)-binding Rossmann-like Domain"/>
    <property type="match status" value="1"/>
</dbReference>
<dbReference type="EMBL" id="QJKK01000001">
    <property type="protein sequence ID" value="RAL26998.1"/>
    <property type="molecule type" value="Genomic_DNA"/>
</dbReference>
<comment type="similarity">
    <text evidence="1">Belongs to the short-chain dehydrogenases/reductases (SDR) family.</text>
</comment>
<dbReference type="PANTHER" id="PTHR42760">
    <property type="entry name" value="SHORT-CHAIN DEHYDROGENASES/REDUCTASES FAMILY MEMBER"/>
    <property type="match status" value="1"/>
</dbReference>
<dbReference type="OrthoDB" id="9803333at2"/>
<dbReference type="GO" id="GO:0030497">
    <property type="term" value="P:fatty acid elongation"/>
    <property type="evidence" value="ECO:0007669"/>
    <property type="project" value="TreeGrafter"/>
</dbReference>
<dbReference type="Proteomes" id="UP000251213">
    <property type="component" value="Unassembled WGS sequence"/>
</dbReference>
<keyword evidence="3" id="KW-1185">Reference proteome</keyword>
<comment type="caution">
    <text evidence="2">The sequence shown here is derived from an EMBL/GenBank/DDBJ whole genome shotgun (WGS) entry which is preliminary data.</text>
</comment>
<sequence>MNSRLKQRRVALITGGTNGLGKLTATILSEKDWDLAINGRKWTSELESWLQSLKTDREGHSEFFQANVMNQAEATLLVENVYRQFGRIDVLIHAVGPFIRERKLFYEHSLEEVEKMITGNLLSALWTVHTVLPHMRHQRWGRIILFGFGRAGEAPSWPDRSVYAAAKTGLVSFTKTLAVEEAPYGITVNMVCPGDIVGEKKEWRIQDVVNLTDKETPRGRPGSGEDVARVIDFLCQDASDFVTGNIINVTGGLDVIHPVSKKHDTFS</sequence>
<evidence type="ECO:0000313" key="3">
    <source>
        <dbReference type="Proteomes" id="UP000251213"/>
    </source>
</evidence>
<reference evidence="2 3" key="1">
    <citation type="submission" date="2018-06" db="EMBL/GenBank/DDBJ databases">
        <title>Thermoflavimicrobium daqus sp. nov., a thermophilic microbe isolated from Moutai-flavour Daqu.</title>
        <authorList>
            <person name="Wang X."/>
            <person name="Zhou H."/>
        </authorList>
    </citation>
    <scope>NUCLEOTIDE SEQUENCE [LARGE SCALE GENOMIC DNA]</scope>
    <source>
        <strain evidence="2 3">FBKL4.011</strain>
    </source>
</reference>
<dbReference type="PRINTS" id="PR00081">
    <property type="entry name" value="GDHRDH"/>
</dbReference>
<protein>
    <submittedName>
        <fullName evidence="2">3-oxoacyl-ACP reductase</fullName>
    </submittedName>
</protein>
<dbReference type="GO" id="GO:0016616">
    <property type="term" value="F:oxidoreductase activity, acting on the CH-OH group of donors, NAD or NADP as acceptor"/>
    <property type="evidence" value="ECO:0007669"/>
    <property type="project" value="TreeGrafter"/>
</dbReference>
<name>A0A364K9P1_9BACL</name>
<dbReference type="AlphaFoldDB" id="A0A364K9P1"/>
<dbReference type="Pfam" id="PF13561">
    <property type="entry name" value="adh_short_C2"/>
    <property type="match status" value="1"/>
</dbReference>